<organism evidence="9 10">
    <name type="scientific">Pseudocercospora musae</name>
    <dbReference type="NCBI Taxonomy" id="113226"/>
    <lineage>
        <taxon>Eukaryota</taxon>
        <taxon>Fungi</taxon>
        <taxon>Dikarya</taxon>
        <taxon>Ascomycota</taxon>
        <taxon>Pezizomycotina</taxon>
        <taxon>Dothideomycetes</taxon>
        <taxon>Dothideomycetidae</taxon>
        <taxon>Mycosphaerellales</taxon>
        <taxon>Mycosphaerellaceae</taxon>
        <taxon>Pseudocercospora</taxon>
    </lineage>
</organism>
<comment type="subcellular location">
    <subcellularLocation>
        <location evidence="1">Nucleus</location>
        <location evidence="1">Nuclear pore complex</location>
    </subcellularLocation>
</comment>
<keyword evidence="3" id="KW-0509">mRNA transport</keyword>
<dbReference type="GO" id="GO:0051028">
    <property type="term" value="P:mRNA transport"/>
    <property type="evidence" value="ECO:0007669"/>
    <property type="project" value="UniProtKB-KW"/>
</dbReference>
<evidence type="ECO:0000313" key="10">
    <source>
        <dbReference type="Proteomes" id="UP000073492"/>
    </source>
</evidence>
<keyword evidence="2" id="KW-0813">Transport</keyword>
<dbReference type="Pfam" id="PF21121">
    <property type="entry name" value="Nup49_C"/>
    <property type="match status" value="1"/>
</dbReference>
<dbReference type="EMBL" id="LFZO01000581">
    <property type="protein sequence ID" value="KXT04723.1"/>
    <property type="molecule type" value="Genomic_DNA"/>
</dbReference>
<feature type="compositionally biased region" description="Low complexity" evidence="8">
    <location>
        <begin position="105"/>
        <end position="125"/>
    </location>
</feature>
<reference evidence="9 10" key="1">
    <citation type="submission" date="2015-07" db="EMBL/GenBank/DDBJ databases">
        <title>Comparative genomics of the Sigatoka disease complex on banana suggests a link between parallel evolutionary changes in Pseudocercospora fijiensis and Pseudocercospora eumusae and increased virulence on the banana host.</title>
        <authorList>
            <person name="Chang T.-C."/>
            <person name="Salvucci A."/>
            <person name="Crous P.W."/>
            <person name="Stergiopoulos I."/>
        </authorList>
    </citation>
    <scope>NUCLEOTIDE SEQUENCE [LARGE SCALE GENOMIC DNA]</scope>
    <source>
        <strain evidence="9 10">CBS 116634</strain>
    </source>
</reference>
<keyword evidence="10" id="KW-1185">Reference proteome</keyword>
<evidence type="ECO:0000256" key="6">
    <source>
        <dbReference type="ARBA" id="ARBA00023132"/>
    </source>
</evidence>
<evidence type="ECO:0000256" key="1">
    <source>
        <dbReference type="ARBA" id="ARBA00004567"/>
    </source>
</evidence>
<dbReference type="GO" id="GO:0008139">
    <property type="term" value="F:nuclear localization sequence binding"/>
    <property type="evidence" value="ECO:0007669"/>
    <property type="project" value="InterPro"/>
</dbReference>
<dbReference type="GO" id="GO:0017056">
    <property type="term" value="F:structural constituent of nuclear pore"/>
    <property type="evidence" value="ECO:0007669"/>
    <property type="project" value="InterPro"/>
</dbReference>
<dbReference type="PANTHER" id="PTHR13437">
    <property type="entry name" value="NUCLEOPORIN P58/P45 NUCLEOPORIN-LIKE PROTEIN 1"/>
    <property type="match status" value="1"/>
</dbReference>
<keyword evidence="4" id="KW-0653">Protein transport</keyword>
<dbReference type="STRING" id="113226.A0A139HQQ4"/>
<evidence type="ECO:0000256" key="5">
    <source>
        <dbReference type="ARBA" id="ARBA00023010"/>
    </source>
</evidence>
<name>A0A139HQQ4_9PEZI</name>
<dbReference type="GO" id="GO:0015031">
    <property type="term" value="P:protein transport"/>
    <property type="evidence" value="ECO:0007669"/>
    <property type="project" value="UniProtKB-KW"/>
</dbReference>
<evidence type="ECO:0000313" key="9">
    <source>
        <dbReference type="EMBL" id="KXT04723.1"/>
    </source>
</evidence>
<dbReference type="GO" id="GO:0005643">
    <property type="term" value="C:nuclear pore"/>
    <property type="evidence" value="ECO:0007669"/>
    <property type="project" value="UniProtKB-SubCell"/>
</dbReference>
<accession>A0A139HQQ4</accession>
<evidence type="ECO:0000256" key="7">
    <source>
        <dbReference type="ARBA" id="ARBA00023242"/>
    </source>
</evidence>
<protein>
    <submittedName>
        <fullName evidence="9">Uncharacterized protein</fullName>
    </submittedName>
</protein>
<dbReference type="OrthoDB" id="2538017at2759"/>
<dbReference type="PANTHER" id="PTHR13437:SF2">
    <property type="entry name" value="NUCLEOPORIN P58_P45"/>
    <property type="match status" value="1"/>
</dbReference>
<keyword evidence="6" id="KW-0906">Nuclear pore complex</keyword>
<dbReference type="Pfam" id="PF13634">
    <property type="entry name" value="Nucleoporin_FG"/>
    <property type="match status" value="2"/>
</dbReference>
<gene>
    <name evidence="9" type="ORF">AC579_620</name>
</gene>
<evidence type="ECO:0000256" key="4">
    <source>
        <dbReference type="ARBA" id="ARBA00022927"/>
    </source>
</evidence>
<keyword evidence="7" id="KW-0539">Nucleus</keyword>
<comment type="caution">
    <text evidence="9">The sequence shown here is derived from an EMBL/GenBank/DDBJ whole genome shotgun (WGS) entry which is preliminary data.</text>
</comment>
<feature type="compositionally biased region" description="Polar residues" evidence="8">
    <location>
        <begin position="132"/>
        <end position="180"/>
    </location>
</feature>
<keyword evidence="5" id="KW-0811">Translocation</keyword>
<evidence type="ECO:0000256" key="8">
    <source>
        <dbReference type="SAM" id="MobiDB-lite"/>
    </source>
</evidence>
<feature type="compositionally biased region" description="Polar residues" evidence="8">
    <location>
        <begin position="236"/>
        <end position="261"/>
    </location>
</feature>
<sequence>MAFGRSNSLSLNTGATNSLFMSAKSKMRRPKLSAKEQKKFDRVSAEEPLFAPMPDDVANNGIGGSTFNNTPASNGLASIMFSASIAAAASSSAPAPVSTNPMHRANNSGNNSAQQQQSQAPAGNSLFGPANNAPSTNQTTSLFGNPSNNAQTSQSANTSSLFGGGNNAQSNTTGTTSNLFGGTGNTQSNTTQPAGGTSLFGNNQPSLFGNNSTSNNLFAKPAQPVPPSNLFGASVNPPTNTPGGASLFGASSSTRPAQQTPSLLGATQHAQLSQPGPFGRLSMGQTAGAQPQAASQVTVDNLRPTTRFEDCADNVKQELEEIDKMIKKQEEFARQIEAFLPKHEENVKSLQPDIELIQDKTEDVEQALASGARGVDAQRQLTEKDKKDFQRIERVATNLQLPQGYQYPNSSLSGFGGMYASQQRLQQPQTAPEGEHPSNYDTDLIGNYFMPMASELQKTMANYAGTLSEIEAHLRVIEDSTVMQAQRLAQQGAGMSDQGSGEDSVGMIASTLRIFEEGILQVAGQVGECREGVTRLVLGRLSANGY</sequence>
<dbReference type="AlphaFoldDB" id="A0A139HQQ4"/>
<evidence type="ECO:0000256" key="3">
    <source>
        <dbReference type="ARBA" id="ARBA00022816"/>
    </source>
</evidence>
<dbReference type="Proteomes" id="UP000073492">
    <property type="component" value="Unassembled WGS sequence"/>
</dbReference>
<proteinExistence type="predicted"/>
<feature type="compositionally biased region" description="Polar residues" evidence="8">
    <location>
        <begin position="193"/>
        <end position="217"/>
    </location>
</feature>
<dbReference type="InterPro" id="IPR024882">
    <property type="entry name" value="NUP58/p45/49"/>
</dbReference>
<evidence type="ECO:0000256" key="2">
    <source>
        <dbReference type="ARBA" id="ARBA00022448"/>
    </source>
</evidence>
<feature type="region of interest" description="Disordered" evidence="8">
    <location>
        <begin position="93"/>
        <end position="261"/>
    </location>
</feature>
<dbReference type="InterPro" id="IPR025574">
    <property type="entry name" value="Nucleoporin_FG_rpt"/>
</dbReference>